<dbReference type="Proteomes" id="UP000292307">
    <property type="component" value="Chromosome"/>
</dbReference>
<dbReference type="PROSITE" id="PS50005">
    <property type="entry name" value="TPR"/>
    <property type="match status" value="2"/>
</dbReference>
<reference evidence="3" key="1">
    <citation type="journal article" date="2014" name="Int. J. Syst. Evol. Microbiol.">
        <title>Complete genome sequence of Corynebacterium casei LMG S-19264T (=DSM 44701T), isolated from a smear-ripened cheese.</title>
        <authorList>
            <consortium name="US DOE Joint Genome Institute (JGI-PGF)"/>
            <person name="Walter F."/>
            <person name="Albersmeier A."/>
            <person name="Kalinowski J."/>
            <person name="Ruckert C."/>
        </authorList>
    </citation>
    <scope>NUCLEOTIDE SEQUENCE</scope>
    <source>
        <strain evidence="3">KCTC 12343</strain>
    </source>
</reference>
<name>A0A411X561_9BURK</name>
<dbReference type="Pfam" id="PF13432">
    <property type="entry name" value="TPR_16"/>
    <property type="match status" value="1"/>
</dbReference>
<evidence type="ECO:0000256" key="1">
    <source>
        <dbReference type="PROSITE-ProRule" id="PRU00339"/>
    </source>
</evidence>
<dbReference type="RefSeq" id="WP_131148220.1">
    <property type="nucleotide sequence ID" value="NZ_BMWV01000001.1"/>
</dbReference>
<dbReference type="InterPro" id="IPR011990">
    <property type="entry name" value="TPR-like_helical_dom_sf"/>
</dbReference>
<dbReference type="EMBL" id="BMWV01000001">
    <property type="protein sequence ID" value="GGY25114.1"/>
    <property type="molecule type" value="Genomic_DNA"/>
</dbReference>
<dbReference type="Gene3D" id="3.30.70.2390">
    <property type="match status" value="1"/>
</dbReference>
<dbReference type="Gene3D" id="1.25.40.10">
    <property type="entry name" value="Tetratricopeptide repeat domain"/>
    <property type="match status" value="1"/>
</dbReference>
<accession>A0A411X561</accession>
<reference evidence="4 5" key="2">
    <citation type="submission" date="2019-02" db="EMBL/GenBank/DDBJ databases">
        <title>Draft Genome Sequences of Six Type Strains of the Genus Massilia.</title>
        <authorList>
            <person name="Miess H."/>
            <person name="Frediansyhah A."/>
            <person name="Gross H."/>
        </authorList>
    </citation>
    <scope>NUCLEOTIDE SEQUENCE [LARGE SCALE GENOMIC DNA]</scope>
    <source>
        <strain evidence="4 5">DSM 17472</strain>
    </source>
</reference>
<dbReference type="SMART" id="SM00028">
    <property type="entry name" value="TPR"/>
    <property type="match status" value="4"/>
</dbReference>
<organism evidence="3 6">
    <name type="scientific">Pseudoduganella albidiflava</name>
    <dbReference type="NCBI Taxonomy" id="321983"/>
    <lineage>
        <taxon>Bacteria</taxon>
        <taxon>Pseudomonadati</taxon>
        <taxon>Pseudomonadota</taxon>
        <taxon>Betaproteobacteria</taxon>
        <taxon>Burkholderiales</taxon>
        <taxon>Oxalobacteraceae</taxon>
        <taxon>Telluria group</taxon>
        <taxon>Pseudoduganella</taxon>
    </lineage>
</organism>
<feature type="repeat" description="TPR" evidence="1">
    <location>
        <begin position="133"/>
        <end position="166"/>
    </location>
</feature>
<feature type="domain" description="LytR/CpsA/Psr regulator C-terminal" evidence="2">
    <location>
        <begin position="276"/>
        <end position="365"/>
    </location>
</feature>
<evidence type="ECO:0000313" key="4">
    <source>
        <dbReference type="EMBL" id="QBI04156.1"/>
    </source>
</evidence>
<sequence length="386" mass="41091">MNSTKMNTTKMNTTGTLSRTPRACRMAAAACAGALLLACGQRQIIPEPTRHAVPVPAVGADGYYAIGRAEHAARRFDAAQRAWHAALRLDPRHADTRNGLAVLLAERGNLGAAIALWHTLVEEATALPPAGQAFLLGNLGYALHLRGNHGEAVTLLKKACLLDPHHPRAWEHLASVFEALGQQDRALTMRKQARTLRMHDIRHDYELTGARPPQAAAPAMPVPDPWPESFARTELRQAGAVIEVHQVAAATEPVPPRLAKGKREDDLGGHGDHAGVRLEISNGNGARGMAAAWKHRLAGPEWQSVRLTNEKPYAVVSTRIEYRGESGAGVAARALAHRLGLPAPRELADRGAAAGGAGVRIVLGWDQRGVSVAAGRGTAQGTLQAP</sequence>
<keyword evidence="1" id="KW-0802">TPR repeat</keyword>
<proteinExistence type="predicted"/>
<dbReference type="Proteomes" id="UP000628442">
    <property type="component" value="Unassembled WGS sequence"/>
</dbReference>
<dbReference type="AlphaFoldDB" id="A0A411X561"/>
<dbReference type="SUPFAM" id="SSF48452">
    <property type="entry name" value="TPR-like"/>
    <property type="match status" value="1"/>
</dbReference>
<dbReference type="InterPro" id="IPR019734">
    <property type="entry name" value="TPR_rpt"/>
</dbReference>
<evidence type="ECO:0000313" key="5">
    <source>
        <dbReference type="Proteomes" id="UP000292307"/>
    </source>
</evidence>
<evidence type="ECO:0000259" key="2">
    <source>
        <dbReference type="Pfam" id="PF13399"/>
    </source>
</evidence>
<gene>
    <name evidence="4" type="ORF">EYF70_27565</name>
    <name evidence="3" type="ORF">GCM10007387_03400</name>
</gene>
<dbReference type="InterPro" id="IPR027381">
    <property type="entry name" value="LytR/CpsA/Psr_C"/>
</dbReference>
<dbReference type="Pfam" id="PF13399">
    <property type="entry name" value="LytR_C"/>
    <property type="match status" value="1"/>
</dbReference>
<dbReference type="EMBL" id="CP036401">
    <property type="protein sequence ID" value="QBI04156.1"/>
    <property type="molecule type" value="Genomic_DNA"/>
</dbReference>
<protein>
    <submittedName>
        <fullName evidence="4">Tetratricopeptide repeat protein</fullName>
    </submittedName>
</protein>
<keyword evidence="5" id="KW-1185">Reference proteome</keyword>
<reference evidence="3" key="3">
    <citation type="submission" date="2022-12" db="EMBL/GenBank/DDBJ databases">
        <authorList>
            <person name="Sun Q."/>
            <person name="Kim S."/>
        </authorList>
    </citation>
    <scope>NUCLEOTIDE SEQUENCE</scope>
    <source>
        <strain evidence="3">KCTC 12343</strain>
    </source>
</reference>
<feature type="repeat" description="TPR" evidence="1">
    <location>
        <begin position="60"/>
        <end position="93"/>
    </location>
</feature>
<evidence type="ECO:0000313" key="3">
    <source>
        <dbReference type="EMBL" id="GGY25114.1"/>
    </source>
</evidence>
<evidence type="ECO:0000313" key="6">
    <source>
        <dbReference type="Proteomes" id="UP000628442"/>
    </source>
</evidence>
<dbReference type="OrthoDB" id="8702141at2"/>
<dbReference type="Pfam" id="PF13181">
    <property type="entry name" value="TPR_8"/>
    <property type="match status" value="1"/>
</dbReference>